<name>A0A7S9KKL8_EPIFF</name>
<sequence>MAMATVLHSPPVDPTPLSALRSPLTLTVAKSNQSSARQGVIHLRSASDPQTLPQTALLAGPLTCSIILDTLSFIDFPSPDPLPGTPSLANLEPPDDWVLLRGSVG</sequence>
<protein>
    <submittedName>
        <fullName evidence="1">Uncharacterized protein</fullName>
    </submittedName>
</protein>
<gene>
    <name evidence="1" type="ORF">C2857_004549</name>
</gene>
<organism evidence="1 2">
    <name type="scientific">Epichloe festucae (strain Fl1)</name>
    <dbReference type="NCBI Taxonomy" id="877507"/>
    <lineage>
        <taxon>Eukaryota</taxon>
        <taxon>Fungi</taxon>
        <taxon>Dikarya</taxon>
        <taxon>Ascomycota</taxon>
        <taxon>Pezizomycotina</taxon>
        <taxon>Sordariomycetes</taxon>
        <taxon>Hypocreomycetidae</taxon>
        <taxon>Hypocreales</taxon>
        <taxon>Clavicipitaceae</taxon>
        <taxon>Epichloe</taxon>
    </lineage>
</organism>
<evidence type="ECO:0000313" key="2">
    <source>
        <dbReference type="Proteomes" id="UP000594364"/>
    </source>
</evidence>
<proteinExistence type="predicted"/>
<dbReference type="EMBL" id="CP031385">
    <property type="protein sequence ID" value="QPG94085.1"/>
    <property type="molecule type" value="Genomic_DNA"/>
</dbReference>
<dbReference type="AlphaFoldDB" id="A0A7S9KKL8"/>
<accession>A0A7S9KKL8</accession>
<dbReference type="Proteomes" id="UP000594364">
    <property type="component" value="Chromosome 1"/>
</dbReference>
<reference evidence="1 2" key="1">
    <citation type="journal article" date="2018" name="PLoS Genet.">
        <title>Repeat elements organise 3D genome structure and mediate transcription in the filamentous fungus Epichloe festucae.</title>
        <authorList>
            <person name="Winter D.J."/>
            <person name="Ganley A.R.D."/>
            <person name="Young C.A."/>
            <person name="Liachko I."/>
            <person name="Schardl C.L."/>
            <person name="Dupont P.Y."/>
            <person name="Berry D."/>
            <person name="Ram A."/>
            <person name="Scott B."/>
            <person name="Cox M.P."/>
        </authorList>
    </citation>
    <scope>NUCLEOTIDE SEQUENCE [LARGE SCALE GENOMIC DNA]</scope>
    <source>
        <strain evidence="1 2">Fl1</strain>
    </source>
</reference>
<keyword evidence="2" id="KW-1185">Reference proteome</keyword>
<evidence type="ECO:0000313" key="1">
    <source>
        <dbReference type="EMBL" id="QPG94085.1"/>
    </source>
</evidence>